<sequence length="134" mass="15852">MDERSRTLVLAIIWFILLSRSTGQGCSLITYIGRRDLFFLYLTYAWSHVLVDRSLGMQDEGSIERAFFFLVLLHFSCICGGRWMIREKFPDSHKPRNAYQTNMPMMESLSRYPAHITYDCREKLARYHHDFSLS</sequence>
<feature type="transmembrane region" description="Helical" evidence="1">
    <location>
        <begin position="66"/>
        <end position="85"/>
    </location>
</feature>
<organism evidence="3 4">
    <name type="scientific">Sordaria brevicollis</name>
    <dbReference type="NCBI Taxonomy" id="83679"/>
    <lineage>
        <taxon>Eukaryota</taxon>
        <taxon>Fungi</taxon>
        <taxon>Dikarya</taxon>
        <taxon>Ascomycota</taxon>
        <taxon>Pezizomycotina</taxon>
        <taxon>Sordariomycetes</taxon>
        <taxon>Sordariomycetidae</taxon>
        <taxon>Sordariales</taxon>
        <taxon>Sordariaceae</taxon>
        <taxon>Sordaria</taxon>
    </lineage>
</organism>
<evidence type="ECO:0000313" key="3">
    <source>
        <dbReference type="EMBL" id="KAK3388213.1"/>
    </source>
</evidence>
<feature type="chain" id="PRO_5041914889" evidence="2">
    <location>
        <begin position="24"/>
        <end position="134"/>
    </location>
</feature>
<keyword evidence="1" id="KW-0812">Transmembrane</keyword>
<keyword evidence="1" id="KW-0472">Membrane</keyword>
<keyword evidence="4" id="KW-1185">Reference proteome</keyword>
<dbReference type="EMBL" id="JAUTDP010000017">
    <property type="protein sequence ID" value="KAK3388213.1"/>
    <property type="molecule type" value="Genomic_DNA"/>
</dbReference>
<keyword evidence="1" id="KW-1133">Transmembrane helix</keyword>
<evidence type="ECO:0000256" key="1">
    <source>
        <dbReference type="SAM" id="Phobius"/>
    </source>
</evidence>
<evidence type="ECO:0000256" key="2">
    <source>
        <dbReference type="SAM" id="SignalP"/>
    </source>
</evidence>
<keyword evidence="2" id="KW-0732">Signal</keyword>
<dbReference type="AlphaFoldDB" id="A0AAE0NUX6"/>
<reference evidence="3" key="1">
    <citation type="journal article" date="2023" name="Mol. Phylogenet. Evol.">
        <title>Genome-scale phylogeny and comparative genomics of the fungal order Sordariales.</title>
        <authorList>
            <person name="Hensen N."/>
            <person name="Bonometti L."/>
            <person name="Westerberg I."/>
            <person name="Brannstrom I.O."/>
            <person name="Guillou S."/>
            <person name="Cros-Aarteil S."/>
            <person name="Calhoun S."/>
            <person name="Haridas S."/>
            <person name="Kuo A."/>
            <person name="Mondo S."/>
            <person name="Pangilinan J."/>
            <person name="Riley R."/>
            <person name="LaButti K."/>
            <person name="Andreopoulos B."/>
            <person name="Lipzen A."/>
            <person name="Chen C."/>
            <person name="Yan M."/>
            <person name="Daum C."/>
            <person name="Ng V."/>
            <person name="Clum A."/>
            <person name="Steindorff A."/>
            <person name="Ohm R.A."/>
            <person name="Martin F."/>
            <person name="Silar P."/>
            <person name="Natvig D.O."/>
            <person name="Lalanne C."/>
            <person name="Gautier V."/>
            <person name="Ament-Velasquez S.L."/>
            <person name="Kruys A."/>
            <person name="Hutchinson M.I."/>
            <person name="Powell A.J."/>
            <person name="Barry K."/>
            <person name="Miller A.N."/>
            <person name="Grigoriev I.V."/>
            <person name="Debuchy R."/>
            <person name="Gladieux P."/>
            <person name="Hiltunen Thoren M."/>
            <person name="Johannesson H."/>
        </authorList>
    </citation>
    <scope>NUCLEOTIDE SEQUENCE</scope>
    <source>
        <strain evidence="3">FGSC 1904</strain>
    </source>
</reference>
<reference evidence="3" key="2">
    <citation type="submission" date="2023-07" db="EMBL/GenBank/DDBJ databases">
        <authorList>
            <consortium name="Lawrence Berkeley National Laboratory"/>
            <person name="Haridas S."/>
            <person name="Hensen N."/>
            <person name="Bonometti L."/>
            <person name="Westerberg I."/>
            <person name="Brannstrom I.O."/>
            <person name="Guillou S."/>
            <person name="Cros-Aarteil S."/>
            <person name="Calhoun S."/>
            <person name="Kuo A."/>
            <person name="Mondo S."/>
            <person name="Pangilinan J."/>
            <person name="Riley R."/>
            <person name="LaButti K."/>
            <person name="Andreopoulos B."/>
            <person name="Lipzen A."/>
            <person name="Chen C."/>
            <person name="Yanf M."/>
            <person name="Daum C."/>
            <person name="Ng V."/>
            <person name="Clum A."/>
            <person name="Steindorff A."/>
            <person name="Ohm R."/>
            <person name="Martin F."/>
            <person name="Silar P."/>
            <person name="Natvig D."/>
            <person name="Lalanne C."/>
            <person name="Gautier V."/>
            <person name="Ament-velasquez S.L."/>
            <person name="Kruys A."/>
            <person name="Hutchinson M.I."/>
            <person name="Powell A.J."/>
            <person name="Barry K."/>
            <person name="Miller A.N."/>
            <person name="Grigoriev I.V."/>
            <person name="Debuchy R."/>
            <person name="Gladieux P."/>
            <person name="Thoren M.H."/>
            <person name="Johannesson H."/>
        </authorList>
    </citation>
    <scope>NUCLEOTIDE SEQUENCE</scope>
    <source>
        <strain evidence="3">FGSC 1904</strain>
    </source>
</reference>
<feature type="signal peptide" evidence="2">
    <location>
        <begin position="1"/>
        <end position="23"/>
    </location>
</feature>
<accession>A0AAE0NUX6</accession>
<proteinExistence type="predicted"/>
<evidence type="ECO:0000313" key="4">
    <source>
        <dbReference type="Proteomes" id="UP001281003"/>
    </source>
</evidence>
<gene>
    <name evidence="3" type="ORF">B0T20DRAFT_107712</name>
</gene>
<dbReference type="Proteomes" id="UP001281003">
    <property type="component" value="Unassembled WGS sequence"/>
</dbReference>
<comment type="caution">
    <text evidence="3">The sequence shown here is derived from an EMBL/GenBank/DDBJ whole genome shotgun (WGS) entry which is preliminary data.</text>
</comment>
<name>A0AAE0NUX6_SORBR</name>
<protein>
    <submittedName>
        <fullName evidence="3">Uncharacterized protein</fullName>
    </submittedName>
</protein>